<reference evidence="1 2" key="1">
    <citation type="submission" date="2020-06" db="EMBL/GenBank/DDBJ databases">
        <authorList>
            <person name="Li R."/>
            <person name="Bekaert M."/>
        </authorList>
    </citation>
    <scope>NUCLEOTIDE SEQUENCE [LARGE SCALE GENOMIC DNA]</scope>
    <source>
        <strain evidence="2">wild</strain>
    </source>
</reference>
<evidence type="ECO:0000313" key="1">
    <source>
        <dbReference type="EMBL" id="CAC5365613.1"/>
    </source>
</evidence>
<gene>
    <name evidence="1" type="ORF">MCOR_6221</name>
</gene>
<dbReference type="Proteomes" id="UP000507470">
    <property type="component" value="Unassembled WGS sequence"/>
</dbReference>
<evidence type="ECO:0000313" key="2">
    <source>
        <dbReference type="Proteomes" id="UP000507470"/>
    </source>
</evidence>
<proteinExistence type="predicted"/>
<dbReference type="OrthoDB" id="6063613at2759"/>
<dbReference type="EMBL" id="CACVKT020001145">
    <property type="protein sequence ID" value="CAC5365613.1"/>
    <property type="molecule type" value="Genomic_DNA"/>
</dbReference>
<dbReference type="AlphaFoldDB" id="A0A6J8ADI9"/>
<protein>
    <submittedName>
        <fullName evidence="1">Uncharacterized protein</fullName>
    </submittedName>
</protein>
<organism evidence="1 2">
    <name type="scientific">Mytilus coruscus</name>
    <name type="common">Sea mussel</name>
    <dbReference type="NCBI Taxonomy" id="42192"/>
    <lineage>
        <taxon>Eukaryota</taxon>
        <taxon>Metazoa</taxon>
        <taxon>Spiralia</taxon>
        <taxon>Lophotrochozoa</taxon>
        <taxon>Mollusca</taxon>
        <taxon>Bivalvia</taxon>
        <taxon>Autobranchia</taxon>
        <taxon>Pteriomorphia</taxon>
        <taxon>Mytilida</taxon>
        <taxon>Mytiloidea</taxon>
        <taxon>Mytilidae</taxon>
        <taxon>Mytilinae</taxon>
        <taxon>Mytilus</taxon>
    </lineage>
</organism>
<name>A0A6J8ADI9_MYTCO</name>
<sequence length="277" mass="32115">MIGSNRWWSPDSTKELWCPDECYTKYYHTDEIDQCCSCKSFPEWQQTDMFSNISYILLDIEIADAQGKHSHLAIQKSLPPVHIYFGVKHENGLLRRLPRNICDFGIVSVDFTGNRFNELGNDSNIVCGALTANNSSLSDNPISYISKRIDMKAIVRFFPCGDYRFYGSSYNCDCNLGLFLDVTLDVFQRIYKKRHKESFCNSPEPLVNISIQDAWVNDSYRNMMKCDVIDNCTKTRDCHCQCTMQPSKRGLLWIARIKTVHVFPILFQNLDITTIWF</sequence>
<accession>A0A6J8ADI9</accession>
<keyword evidence="2" id="KW-1185">Reference proteome</keyword>